<proteinExistence type="predicted"/>
<organism evidence="5 6">
    <name type="scientific">Candidatus Ruania gallistercoris</name>
    <dbReference type="NCBI Taxonomy" id="2838746"/>
    <lineage>
        <taxon>Bacteria</taxon>
        <taxon>Bacillati</taxon>
        <taxon>Actinomycetota</taxon>
        <taxon>Actinomycetes</taxon>
        <taxon>Micrococcales</taxon>
        <taxon>Ruaniaceae</taxon>
        <taxon>Ruania</taxon>
    </lineage>
</organism>
<comment type="catalytic activity">
    <reaction evidence="1">
        <text>3-hydroxy-2-methylpropanoyl-CoA + H2O = 3-hydroxy-2-methylpropanoate + CoA + H(+)</text>
        <dbReference type="Rhea" id="RHEA:20888"/>
        <dbReference type="ChEBI" id="CHEBI:11805"/>
        <dbReference type="ChEBI" id="CHEBI:15377"/>
        <dbReference type="ChEBI" id="CHEBI:15378"/>
        <dbReference type="ChEBI" id="CHEBI:57287"/>
        <dbReference type="ChEBI" id="CHEBI:57340"/>
        <dbReference type="EC" id="3.1.2.4"/>
    </reaction>
</comment>
<evidence type="ECO:0000256" key="1">
    <source>
        <dbReference type="ARBA" id="ARBA00001709"/>
    </source>
</evidence>
<dbReference type="InterPro" id="IPR045004">
    <property type="entry name" value="ECH_dom"/>
</dbReference>
<feature type="domain" description="Enoyl-CoA hydratase/isomerase" evidence="4">
    <location>
        <begin position="24"/>
        <end position="341"/>
    </location>
</feature>
<evidence type="ECO:0000256" key="2">
    <source>
        <dbReference type="ARBA" id="ARBA00011915"/>
    </source>
</evidence>
<name>A0A9D2EBX0_9MICO</name>
<dbReference type="GO" id="GO:0005829">
    <property type="term" value="C:cytosol"/>
    <property type="evidence" value="ECO:0007669"/>
    <property type="project" value="TreeGrafter"/>
</dbReference>
<dbReference type="InterPro" id="IPR032259">
    <property type="entry name" value="HIBYL-CoA-H"/>
</dbReference>
<protein>
    <recommendedName>
        <fullName evidence="2">3-hydroxyisobutyryl-CoA hydrolase</fullName>
        <ecNumber evidence="2">3.1.2.4</ecNumber>
    </recommendedName>
</protein>
<evidence type="ECO:0000259" key="4">
    <source>
        <dbReference type="Pfam" id="PF16113"/>
    </source>
</evidence>
<evidence type="ECO:0000256" key="3">
    <source>
        <dbReference type="ARBA" id="ARBA00022801"/>
    </source>
</evidence>
<accession>A0A9D2EBX0</accession>
<dbReference type="EMBL" id="DXBY01000033">
    <property type="protein sequence ID" value="HIZ34470.1"/>
    <property type="molecule type" value="Genomic_DNA"/>
</dbReference>
<evidence type="ECO:0000313" key="6">
    <source>
        <dbReference type="Proteomes" id="UP000824037"/>
    </source>
</evidence>
<dbReference type="CDD" id="cd06558">
    <property type="entry name" value="crotonase-like"/>
    <property type="match status" value="1"/>
</dbReference>
<dbReference type="SUPFAM" id="SSF52096">
    <property type="entry name" value="ClpP/crotonase"/>
    <property type="match status" value="1"/>
</dbReference>
<reference evidence="5" key="2">
    <citation type="submission" date="2021-04" db="EMBL/GenBank/DDBJ databases">
        <authorList>
            <person name="Gilroy R."/>
        </authorList>
    </citation>
    <scope>NUCLEOTIDE SEQUENCE</scope>
    <source>
        <strain evidence="5">ChiGjej4B4-7305</strain>
    </source>
</reference>
<evidence type="ECO:0000313" key="5">
    <source>
        <dbReference type="EMBL" id="HIZ34470.1"/>
    </source>
</evidence>
<dbReference type="EC" id="3.1.2.4" evidence="2"/>
<comment type="caution">
    <text evidence="5">The sequence shown here is derived from an EMBL/GenBank/DDBJ whole genome shotgun (WGS) entry which is preliminary data.</text>
</comment>
<dbReference type="NCBIfam" id="NF004127">
    <property type="entry name" value="PRK05617.1"/>
    <property type="match status" value="1"/>
</dbReference>
<dbReference type="Pfam" id="PF16113">
    <property type="entry name" value="ECH_2"/>
    <property type="match status" value="1"/>
</dbReference>
<dbReference type="PANTHER" id="PTHR43176:SF3">
    <property type="entry name" value="3-HYDROXYISOBUTYRYL-COA HYDROLASE, MITOCHONDRIAL"/>
    <property type="match status" value="1"/>
</dbReference>
<gene>
    <name evidence="5" type="ORF">H9815_01730</name>
</gene>
<dbReference type="PANTHER" id="PTHR43176">
    <property type="entry name" value="3-HYDROXYISOBUTYRYL-COA HYDROLASE-RELATED"/>
    <property type="match status" value="1"/>
</dbReference>
<dbReference type="InterPro" id="IPR029045">
    <property type="entry name" value="ClpP/crotonase-like_dom_sf"/>
</dbReference>
<sequence>MPAGEPDWTAPIEELLVARQGGLGRLRLNRPGPINALTLAMIEAITHQLREFAEDESITAVALDGAGERGLCSGADVREIREWMVHGSGDPVRFWRAEYALNAMIADYPKPYVAFMDGIVMGGGIGLSAHGSLRLVTERTRAAMPETGIGFFPDVGALYFLSRSPGQVGTHLALTGTSMTGADAIAAGLADSLIPAEQWPQLCARLAAGEEVDAAVGERAPTSGLLGQRHWIDPCYRGEDPAEIEAALCAYPAAEPRSAAETLRSRSPLSVAVALAALRRAESMDSVAEVLEQDLRLGMTFLPGSDFVEGVRALLVDKDNAPQWQYDSVAQVPPERVEALFT</sequence>
<dbReference type="Gene3D" id="3.90.226.10">
    <property type="entry name" value="2-enoyl-CoA Hydratase, Chain A, domain 1"/>
    <property type="match status" value="1"/>
</dbReference>
<dbReference type="Proteomes" id="UP000824037">
    <property type="component" value="Unassembled WGS sequence"/>
</dbReference>
<dbReference type="GO" id="GO:0006574">
    <property type="term" value="P:L-valine catabolic process"/>
    <property type="evidence" value="ECO:0007669"/>
    <property type="project" value="TreeGrafter"/>
</dbReference>
<keyword evidence="3" id="KW-0378">Hydrolase</keyword>
<dbReference type="AlphaFoldDB" id="A0A9D2EBX0"/>
<reference evidence="5" key="1">
    <citation type="journal article" date="2021" name="PeerJ">
        <title>Extensive microbial diversity within the chicken gut microbiome revealed by metagenomics and culture.</title>
        <authorList>
            <person name="Gilroy R."/>
            <person name="Ravi A."/>
            <person name="Getino M."/>
            <person name="Pursley I."/>
            <person name="Horton D.L."/>
            <person name="Alikhan N.F."/>
            <person name="Baker D."/>
            <person name="Gharbi K."/>
            <person name="Hall N."/>
            <person name="Watson M."/>
            <person name="Adriaenssens E.M."/>
            <person name="Foster-Nyarko E."/>
            <person name="Jarju S."/>
            <person name="Secka A."/>
            <person name="Antonio M."/>
            <person name="Oren A."/>
            <person name="Chaudhuri R.R."/>
            <person name="La Ragione R."/>
            <person name="Hildebrand F."/>
            <person name="Pallen M.J."/>
        </authorList>
    </citation>
    <scope>NUCLEOTIDE SEQUENCE</scope>
    <source>
        <strain evidence="5">ChiGjej4B4-7305</strain>
    </source>
</reference>
<dbReference type="GO" id="GO:0003860">
    <property type="term" value="F:3-hydroxyisobutyryl-CoA hydrolase activity"/>
    <property type="evidence" value="ECO:0007669"/>
    <property type="project" value="UniProtKB-EC"/>
</dbReference>